<dbReference type="InterPro" id="IPR050631">
    <property type="entry name" value="PheA/TfdB_FAD_monoxygenase"/>
</dbReference>
<evidence type="ECO:0000256" key="1">
    <source>
        <dbReference type="ARBA" id="ARBA00023002"/>
    </source>
</evidence>
<dbReference type="Proteomes" id="UP000788262">
    <property type="component" value="Unassembled WGS sequence"/>
</dbReference>
<protein>
    <submittedName>
        <fullName evidence="4">FAD-dependent monooxygenase</fullName>
    </submittedName>
</protein>
<feature type="domain" description="FAD-binding" evidence="3">
    <location>
        <begin position="128"/>
        <end position="316"/>
    </location>
</feature>
<keyword evidence="4" id="KW-0503">Monooxygenase</keyword>
<dbReference type="PANTHER" id="PTHR43476:SF4">
    <property type="entry name" value="BLR0106 PROTEIN"/>
    <property type="match status" value="1"/>
</dbReference>
<dbReference type="InterPro" id="IPR036188">
    <property type="entry name" value="FAD/NAD-bd_sf"/>
</dbReference>
<dbReference type="SUPFAM" id="SSF51905">
    <property type="entry name" value="FAD/NAD(P)-binding domain"/>
    <property type="match status" value="1"/>
</dbReference>
<dbReference type="InterPro" id="IPR002938">
    <property type="entry name" value="FAD-bd"/>
</dbReference>
<dbReference type="GO" id="GO:0004497">
    <property type="term" value="F:monooxygenase activity"/>
    <property type="evidence" value="ECO:0007669"/>
    <property type="project" value="UniProtKB-KW"/>
</dbReference>
<dbReference type="Gene3D" id="3.50.50.60">
    <property type="entry name" value="FAD/NAD(P)-binding domain"/>
    <property type="match status" value="1"/>
</dbReference>
<evidence type="ECO:0000259" key="3">
    <source>
        <dbReference type="Pfam" id="PF01494"/>
    </source>
</evidence>
<dbReference type="RefSeq" id="WP_205382087.1">
    <property type="nucleotide sequence ID" value="NZ_JAFFZS010000003.1"/>
</dbReference>
<keyword evidence="1" id="KW-0560">Oxidoreductase</keyword>
<comment type="caution">
    <text evidence="4">The sequence shown here is derived from an EMBL/GenBank/DDBJ whole genome shotgun (WGS) entry which is preliminary data.</text>
</comment>
<sequence length="403" mass="44722">MKVACVGGGPAGLYLSILLKRQDPSRDITVHERGPEGSTYGWGVTYWQGLLDRLRAHDPESARAIAEASVCWNEGVAHVRDLSTRHQGDQGFGIGRHRLLQILAERARSLGVRLEFEHEITERNVPAADLVVAADGVRSALRTRHADHFGTDVRAGRNSYIWLGTGKVFDAFTFAFVETEHGWIWCYGYGYGPDRSTCVVECAPETFTGLGLDRASEADALALLEKLFAHVLDGRSLIGRSPADGSAPWLTFRTLTNRTWHRGNLVLLGDAAHTTHYSIGAGTTLALEDAMALAGALREHGDLSRALPAYEQERRAALLPVQSAARYSAQWYENLPRYIELPPEQMFALLGQRHSPLLPYVPPQLYHRLDRAAGRLEALRRLKRWLGPKVARTAHARALTSRR</sequence>
<name>A0ABS2VL40_STRAS</name>
<gene>
    <name evidence="4" type="ORF">JS756_06790</name>
</gene>
<reference evidence="4 5" key="1">
    <citation type="submission" date="2021-02" db="EMBL/GenBank/DDBJ databases">
        <title>Whole genome sequencing of Streptomyces actuosus VRA1.</title>
        <authorList>
            <person name="Sen G."/>
            <person name="Sen A."/>
        </authorList>
    </citation>
    <scope>NUCLEOTIDE SEQUENCE [LARGE SCALE GENOMIC DNA]</scope>
    <source>
        <strain evidence="4 5">VRA1</strain>
    </source>
</reference>
<organism evidence="4 5">
    <name type="scientific">Streptomyces actuosus</name>
    <dbReference type="NCBI Taxonomy" id="1885"/>
    <lineage>
        <taxon>Bacteria</taxon>
        <taxon>Bacillati</taxon>
        <taxon>Actinomycetota</taxon>
        <taxon>Actinomycetes</taxon>
        <taxon>Kitasatosporales</taxon>
        <taxon>Streptomycetaceae</taxon>
        <taxon>Streptomyces</taxon>
    </lineage>
</organism>
<evidence type="ECO:0000313" key="4">
    <source>
        <dbReference type="EMBL" id="MBN0043817.1"/>
    </source>
</evidence>
<dbReference type="PANTHER" id="PTHR43476">
    <property type="entry name" value="3-(3-HYDROXY-PHENYL)PROPIONATE/3-HYDROXYCINNAMIC ACID HYDROXYLASE"/>
    <property type="match status" value="1"/>
</dbReference>
<dbReference type="EMBL" id="JAFFZS010000003">
    <property type="protein sequence ID" value="MBN0043817.1"/>
    <property type="molecule type" value="Genomic_DNA"/>
</dbReference>
<proteinExistence type="predicted"/>
<dbReference type="Gene3D" id="3.30.9.20">
    <property type="match status" value="1"/>
</dbReference>
<evidence type="ECO:0000256" key="2">
    <source>
        <dbReference type="ARBA" id="ARBA00023027"/>
    </source>
</evidence>
<dbReference type="PRINTS" id="PR00420">
    <property type="entry name" value="RNGMNOXGNASE"/>
</dbReference>
<evidence type="ECO:0000313" key="5">
    <source>
        <dbReference type="Proteomes" id="UP000788262"/>
    </source>
</evidence>
<keyword evidence="5" id="KW-1185">Reference proteome</keyword>
<keyword evidence="2" id="KW-0520">NAD</keyword>
<dbReference type="Pfam" id="PF01494">
    <property type="entry name" value="FAD_binding_3"/>
    <property type="match status" value="1"/>
</dbReference>
<accession>A0ABS2VL40</accession>